<comment type="caution">
    <text evidence="2">The sequence shown here is derived from an EMBL/GenBank/DDBJ whole genome shotgun (WGS) entry which is preliminary data.</text>
</comment>
<accession>A0A8T0ARP5</accession>
<protein>
    <submittedName>
        <fullName evidence="2">Uncharacterized protein</fullName>
    </submittedName>
</protein>
<evidence type="ECO:0000256" key="1">
    <source>
        <dbReference type="SAM" id="MobiDB-lite"/>
    </source>
</evidence>
<name>A0A8T0ARP5_SILME</name>
<organism evidence="2 3">
    <name type="scientific">Silurus meridionalis</name>
    <name type="common">Southern catfish</name>
    <name type="synonym">Silurus soldatovi meridionalis</name>
    <dbReference type="NCBI Taxonomy" id="175797"/>
    <lineage>
        <taxon>Eukaryota</taxon>
        <taxon>Metazoa</taxon>
        <taxon>Chordata</taxon>
        <taxon>Craniata</taxon>
        <taxon>Vertebrata</taxon>
        <taxon>Euteleostomi</taxon>
        <taxon>Actinopterygii</taxon>
        <taxon>Neopterygii</taxon>
        <taxon>Teleostei</taxon>
        <taxon>Ostariophysi</taxon>
        <taxon>Siluriformes</taxon>
        <taxon>Siluridae</taxon>
        <taxon>Silurus</taxon>
    </lineage>
</organism>
<dbReference type="Proteomes" id="UP000606274">
    <property type="component" value="Unassembled WGS sequence"/>
</dbReference>
<proteinExistence type="predicted"/>
<keyword evidence="3" id="KW-1185">Reference proteome</keyword>
<evidence type="ECO:0000313" key="2">
    <source>
        <dbReference type="EMBL" id="KAF7694886.1"/>
    </source>
</evidence>
<gene>
    <name evidence="2" type="ORF">HF521_006609</name>
</gene>
<reference evidence="2" key="1">
    <citation type="submission" date="2020-08" db="EMBL/GenBank/DDBJ databases">
        <title>Chromosome-level assembly of Southern catfish (Silurus meridionalis) provides insights into visual adaptation to the nocturnal and benthic lifestyles.</title>
        <authorList>
            <person name="Zhang Y."/>
            <person name="Wang D."/>
            <person name="Peng Z."/>
        </authorList>
    </citation>
    <scope>NUCLEOTIDE SEQUENCE</scope>
    <source>
        <strain evidence="2">SWU-2019-XX</strain>
        <tissue evidence="2">Muscle</tissue>
    </source>
</reference>
<sequence length="87" mass="9382">MVDKVNRSDFTERNYGTTTNGFCPEFLEADDRSGTEINQNPGCRFVPGGHSRSRSLKEVSLSSGAHDPGVTDPCKPVGSSDHLGKRA</sequence>
<feature type="region of interest" description="Disordered" evidence="1">
    <location>
        <begin position="1"/>
        <end position="87"/>
    </location>
</feature>
<dbReference type="EMBL" id="JABFDY010000017">
    <property type="protein sequence ID" value="KAF7694886.1"/>
    <property type="molecule type" value="Genomic_DNA"/>
</dbReference>
<evidence type="ECO:0000313" key="3">
    <source>
        <dbReference type="Proteomes" id="UP000606274"/>
    </source>
</evidence>
<feature type="compositionally biased region" description="Basic and acidic residues" evidence="1">
    <location>
        <begin position="1"/>
        <end position="12"/>
    </location>
</feature>
<dbReference type="AlphaFoldDB" id="A0A8T0ARP5"/>